<keyword evidence="3" id="KW-1185">Reference proteome</keyword>
<evidence type="ECO:0000313" key="2">
    <source>
        <dbReference type="EMBL" id="AOS65969.1"/>
    </source>
</evidence>
<dbReference type="Pfam" id="PF13560">
    <property type="entry name" value="HTH_31"/>
    <property type="match status" value="1"/>
</dbReference>
<sequence length="287" mass="31450">MPTVGTSRVRLLGSGLREAREQMSLRALATACGISAAQLSKFENGRKAPKPSQVSAILTALGVVDERRDALVAMAERSDEQEWLEVEAGPPPKTISRLIAFEREAVRAVDVACLVIPGWLQTPDYARGVLAAVRVPPAHIDSLALLRVGRAEVLTRDDPLDYVALIDETVLHRKVGSHQVMAKQLGHLLTMSDLPNVEIRILAGGQAHLGMEGPFLLLEFSKARPIVHLEHRRATVFLDRAEHVSDFTQVADILRAEAMSSEQSRELIAEQHARWENGDGSVLHQLA</sequence>
<dbReference type="InterPro" id="IPR001387">
    <property type="entry name" value="Cro/C1-type_HTH"/>
</dbReference>
<dbReference type="KEGG" id="ahm:TL08_26000"/>
<dbReference type="PROSITE" id="PS50943">
    <property type="entry name" value="HTH_CROC1"/>
    <property type="match status" value="1"/>
</dbReference>
<dbReference type="SMART" id="SM00530">
    <property type="entry name" value="HTH_XRE"/>
    <property type="match status" value="1"/>
</dbReference>
<evidence type="ECO:0000259" key="1">
    <source>
        <dbReference type="PROSITE" id="PS50943"/>
    </source>
</evidence>
<accession>A0AAC9N0U5</accession>
<dbReference type="InterPro" id="IPR043917">
    <property type="entry name" value="DUF5753"/>
</dbReference>
<dbReference type="EMBL" id="CP014859">
    <property type="protein sequence ID" value="AOS65969.1"/>
    <property type="molecule type" value="Genomic_DNA"/>
</dbReference>
<dbReference type="CDD" id="cd00093">
    <property type="entry name" value="HTH_XRE"/>
    <property type="match status" value="1"/>
</dbReference>
<dbReference type="RefSeq" id="WP_084643460.1">
    <property type="nucleotide sequence ID" value="NZ_CP014859.1"/>
</dbReference>
<feature type="domain" description="HTH cro/C1-type" evidence="1">
    <location>
        <begin position="16"/>
        <end position="67"/>
    </location>
</feature>
<name>A0AAC9N0U5_9PSEU</name>
<dbReference type="Pfam" id="PF19054">
    <property type="entry name" value="DUF5753"/>
    <property type="match status" value="1"/>
</dbReference>
<organism evidence="2 3">
    <name type="scientific">Actinoalloteichus hymeniacidonis</name>
    <dbReference type="NCBI Taxonomy" id="340345"/>
    <lineage>
        <taxon>Bacteria</taxon>
        <taxon>Bacillati</taxon>
        <taxon>Actinomycetota</taxon>
        <taxon>Actinomycetes</taxon>
        <taxon>Pseudonocardiales</taxon>
        <taxon>Pseudonocardiaceae</taxon>
        <taxon>Actinoalloteichus</taxon>
    </lineage>
</organism>
<gene>
    <name evidence="2" type="ORF">TL08_26000</name>
</gene>
<evidence type="ECO:0000313" key="3">
    <source>
        <dbReference type="Proteomes" id="UP000095210"/>
    </source>
</evidence>
<dbReference type="Proteomes" id="UP000095210">
    <property type="component" value="Chromosome"/>
</dbReference>
<dbReference type="SUPFAM" id="SSF47413">
    <property type="entry name" value="lambda repressor-like DNA-binding domains"/>
    <property type="match status" value="1"/>
</dbReference>
<dbReference type="Gene3D" id="1.10.260.40">
    <property type="entry name" value="lambda repressor-like DNA-binding domains"/>
    <property type="match status" value="1"/>
</dbReference>
<dbReference type="AlphaFoldDB" id="A0AAC9N0U5"/>
<proteinExistence type="predicted"/>
<reference evidence="3" key="1">
    <citation type="submission" date="2016-03" db="EMBL/GenBank/DDBJ databases">
        <title>Complete genome sequence of the type strain Actinoalloteichus hymeniacidonis DSM 45092.</title>
        <authorList>
            <person name="Schaffert L."/>
            <person name="Albersmeier A."/>
            <person name="Winkler A."/>
            <person name="Kalinowski J."/>
            <person name="Zotchev S."/>
            <person name="Ruckert C."/>
        </authorList>
    </citation>
    <scope>NUCLEOTIDE SEQUENCE [LARGE SCALE GENOMIC DNA]</scope>
    <source>
        <strain evidence="3">HPA177(T) (DSM 45092(T))</strain>
    </source>
</reference>
<protein>
    <submittedName>
        <fullName evidence="2">DNA binding protein with helix-turn-helix domain</fullName>
    </submittedName>
</protein>
<dbReference type="InterPro" id="IPR010982">
    <property type="entry name" value="Lambda_DNA-bd_dom_sf"/>
</dbReference>
<dbReference type="GO" id="GO:0003677">
    <property type="term" value="F:DNA binding"/>
    <property type="evidence" value="ECO:0007669"/>
    <property type="project" value="InterPro"/>
</dbReference>